<keyword evidence="2" id="KW-1185">Reference proteome</keyword>
<dbReference type="InterPro" id="IPR009078">
    <property type="entry name" value="Ferritin-like_SF"/>
</dbReference>
<dbReference type="SUPFAM" id="SSF47240">
    <property type="entry name" value="Ferritin-like"/>
    <property type="match status" value="1"/>
</dbReference>
<reference evidence="1" key="1">
    <citation type="submission" date="2015-08" db="EMBL/GenBank/DDBJ databases">
        <title>Complete DNA Sequence of Pseudomonas syringae pv. actinidiae, the Causal Agent of Kiwifruit Canker Disease.</title>
        <authorList>
            <person name="Rikkerink E.H.A."/>
            <person name="Fineran P.C."/>
        </authorList>
    </citation>
    <scope>NUCLEOTIDE SEQUENCE</scope>
    <source>
        <strain evidence="1">SkMP5</strain>
    </source>
</reference>
<dbReference type="PIRSF" id="PIRSF012318">
    <property type="entry name" value="UCP012318"/>
    <property type="match status" value="1"/>
</dbReference>
<evidence type="ECO:0000313" key="2">
    <source>
        <dbReference type="Proteomes" id="UP000253740"/>
    </source>
</evidence>
<dbReference type="PANTHER" id="PTHR42782">
    <property type="entry name" value="SI:CH73-314G15.3"/>
    <property type="match status" value="1"/>
</dbReference>
<evidence type="ECO:0008006" key="3">
    <source>
        <dbReference type="Google" id="ProtNLM"/>
    </source>
</evidence>
<protein>
    <recommendedName>
        <fullName evidence="3">Ferritin-like domain-containing protein</fullName>
    </recommendedName>
</protein>
<dbReference type="CDD" id="cd00657">
    <property type="entry name" value="Ferritin_like"/>
    <property type="match status" value="1"/>
</dbReference>
<accession>A0A0K8QMR4</accession>
<name>A0A0K8QMR4_9GAMM</name>
<dbReference type="InterPro" id="IPR007402">
    <property type="entry name" value="DUF455"/>
</dbReference>
<dbReference type="EMBL" id="DF970170">
    <property type="protein sequence ID" value="GAP65717.1"/>
    <property type="molecule type" value="Genomic_DNA"/>
</dbReference>
<evidence type="ECO:0000313" key="1">
    <source>
        <dbReference type="EMBL" id="GAP65717.1"/>
    </source>
</evidence>
<dbReference type="InterPro" id="IPR011197">
    <property type="entry name" value="UCP012318"/>
</dbReference>
<sequence>MMADTTDLFVAARRCLDCGDPAAKAALTREAAAAFAVGALSVPADAPPPTPIGAPGRPARPRLVAPRDLPQRGLASAEGRAALVHAVAHIEFNAINLAWDAVYRFRGMPADYYRDWVGVAADEARHFGMLAARLGELGHAYGDFDTHNGLWEMAEKTAHSVLARMALVPRVLEARGLDVTPGMIVRLRAAGDEATAAILEVILREEVAHVAAGTRWFRWCCGRDGLEPRAAFERLLAEYMRQGLKGPFNLEARRAAGFSEDELRGLA</sequence>
<gene>
    <name evidence="1" type="ORF">MBSD_n1008</name>
</gene>
<dbReference type="PANTHER" id="PTHR42782:SF4">
    <property type="entry name" value="DUF455 DOMAIN-CONTAINING PROTEIN"/>
    <property type="match status" value="1"/>
</dbReference>
<organism evidence="1">
    <name type="scientific">Mizugakiibacter sediminis</name>
    <dbReference type="NCBI Taxonomy" id="1475481"/>
    <lineage>
        <taxon>Bacteria</taxon>
        <taxon>Pseudomonadati</taxon>
        <taxon>Pseudomonadota</taxon>
        <taxon>Gammaproteobacteria</taxon>
        <taxon>Lysobacterales</taxon>
        <taxon>Rhodanobacteraceae</taxon>
        <taxon>Mizugakiibacter</taxon>
    </lineage>
</organism>
<proteinExistence type="predicted"/>
<dbReference type="AlphaFoldDB" id="A0A0K8QMR4"/>
<dbReference type="Pfam" id="PF04305">
    <property type="entry name" value="DUF455"/>
    <property type="match status" value="1"/>
</dbReference>
<dbReference type="Proteomes" id="UP000253740">
    <property type="component" value="Unassembled WGS sequence"/>
</dbReference>
<dbReference type="STRING" id="1475481.GCA_000953855_01027"/>